<sequence>MDAGERAVDTAAAHEQGLAVMTFARFAAMPLDARGVFVRGVVWPAPTRTRVHLAHAGTPTTTHLAVDLPLRLHEGRAGFLPWLGIAAVRMLLRQAHDPSSLAVPVAGDPYCERAWDMTGHLASGWGPDQEAEDSMPANVTDRVAYTVADLLGDPLWTGGGASARPDRFLLVGFVLRRPSVVRVYVLPRGRGGVVALDLPLTQEKGQVRHPGGYLGVEISALFDPHDTTLDALRVPDSSDPYCEECYDLTRWV</sequence>
<reference evidence="2 4" key="1">
    <citation type="submission" date="2015-02" db="EMBL/GenBank/DDBJ databases">
        <title>Physiological reanalysis, assessment of diazotrophy, and genome sequences of multiple isolates of Streptomyces thermoautotrophicus.</title>
        <authorList>
            <person name="MacKellar D.C."/>
            <person name="Lieber L."/>
            <person name="Norman J."/>
            <person name="Bolger A."/>
            <person name="Tobin C."/>
            <person name="Murray J.W."/>
            <person name="Prell J."/>
        </authorList>
    </citation>
    <scope>NUCLEOTIDE SEQUENCE [LARGE SCALE GENOMIC DNA]</scope>
    <source>
        <strain evidence="2 4">UBT1</strain>
    </source>
</reference>
<evidence type="ECO:0000313" key="2">
    <source>
        <dbReference type="EMBL" id="KWX07344.1"/>
    </source>
</evidence>
<dbReference type="AlphaFoldDB" id="A0A132NB80"/>
<dbReference type="PATRIC" id="fig|1469144.8.peg.823"/>
<dbReference type="Proteomes" id="UP000070659">
    <property type="component" value="Unassembled WGS sequence"/>
</dbReference>
<comment type="caution">
    <text evidence="2">The sequence shown here is derived from an EMBL/GenBank/DDBJ whole genome shotgun (WGS) entry which is preliminary data.</text>
</comment>
<evidence type="ECO:0000313" key="4">
    <source>
        <dbReference type="Proteomes" id="UP000070659"/>
    </source>
</evidence>
<dbReference type="EMBL" id="JYIJ01000019">
    <property type="protein sequence ID" value="KWW97885.1"/>
    <property type="molecule type" value="Genomic_DNA"/>
</dbReference>
<evidence type="ECO:0000313" key="1">
    <source>
        <dbReference type="EMBL" id="KWW97885.1"/>
    </source>
</evidence>
<accession>A0A132NB80</accession>
<dbReference type="Proteomes" id="UP000070598">
    <property type="component" value="Unassembled WGS sequence"/>
</dbReference>
<reference evidence="3" key="2">
    <citation type="submission" date="2015-02" db="EMBL/GenBank/DDBJ databases">
        <title>Physiological reanalysis, assessment of diazotrophy, and genome sequences of multiple isolates of Streptomyces thermoautotrophicus.</title>
        <authorList>
            <person name="MacKellar D.C."/>
            <person name="Lieber L."/>
            <person name="Norman J."/>
            <person name="Bolger A."/>
            <person name="Tobin C."/>
            <person name="Murray J.W."/>
            <person name="Friesen M."/>
            <person name="Prell J."/>
        </authorList>
    </citation>
    <scope>NUCLEOTIDE SEQUENCE [LARGE SCALE GENOMIC DNA]</scope>
    <source>
        <strain evidence="3">UBT1</strain>
    </source>
</reference>
<organism evidence="2 3">
    <name type="scientific">Carbonactinospora thermoautotrophica</name>
    <dbReference type="NCBI Taxonomy" id="1469144"/>
    <lineage>
        <taxon>Bacteria</taxon>
        <taxon>Bacillati</taxon>
        <taxon>Actinomycetota</taxon>
        <taxon>Actinomycetes</taxon>
        <taxon>Kitasatosporales</taxon>
        <taxon>Carbonactinosporaceae</taxon>
        <taxon>Carbonactinospora</taxon>
    </lineage>
</organism>
<name>A0A132NB80_9ACTN</name>
<evidence type="ECO:0000313" key="3">
    <source>
        <dbReference type="Proteomes" id="UP000070598"/>
    </source>
</evidence>
<gene>
    <name evidence="1" type="ORF">TH66_21000</name>
    <name evidence="2" type="ORF">TR74_19055</name>
</gene>
<protein>
    <submittedName>
        <fullName evidence="2">Uncharacterized protein</fullName>
    </submittedName>
</protein>
<proteinExistence type="predicted"/>
<dbReference type="EMBL" id="JYIK01001061">
    <property type="protein sequence ID" value="KWX07344.1"/>
    <property type="molecule type" value="Genomic_DNA"/>
</dbReference>